<dbReference type="Pfam" id="PF04087">
    <property type="entry name" value="DUF389"/>
    <property type="match status" value="1"/>
</dbReference>
<feature type="transmembrane region" description="Helical" evidence="1">
    <location>
        <begin position="190"/>
        <end position="210"/>
    </location>
</feature>
<proteinExistence type="predicted"/>
<organism evidence="2 3">
    <name type="scientific">Nicrophorus vespilloides</name>
    <name type="common">Boreal carrion beetle</name>
    <dbReference type="NCBI Taxonomy" id="110193"/>
    <lineage>
        <taxon>Eukaryota</taxon>
        <taxon>Metazoa</taxon>
        <taxon>Ecdysozoa</taxon>
        <taxon>Arthropoda</taxon>
        <taxon>Hexapoda</taxon>
        <taxon>Insecta</taxon>
        <taxon>Pterygota</taxon>
        <taxon>Neoptera</taxon>
        <taxon>Endopterygota</taxon>
        <taxon>Coleoptera</taxon>
        <taxon>Polyphaga</taxon>
        <taxon>Staphyliniformia</taxon>
        <taxon>Silphidae</taxon>
        <taxon>Nicrophorinae</taxon>
        <taxon>Nicrophorus</taxon>
    </lineage>
</organism>
<dbReference type="RefSeq" id="XP_017771192.1">
    <property type="nucleotide sequence ID" value="XM_017915703.1"/>
</dbReference>
<dbReference type="GeneID" id="108558704"/>
<evidence type="ECO:0000256" key="1">
    <source>
        <dbReference type="SAM" id="Phobius"/>
    </source>
</evidence>
<keyword evidence="1" id="KW-0472">Membrane</keyword>
<dbReference type="Proteomes" id="UP000695000">
    <property type="component" value="Unplaced"/>
</dbReference>
<evidence type="ECO:0000313" key="2">
    <source>
        <dbReference type="Proteomes" id="UP000695000"/>
    </source>
</evidence>
<gene>
    <name evidence="3" type="primary">LOC108558704</name>
</gene>
<accession>A0ABM1M9E2</accession>
<name>A0ABM1M9E2_NICVS</name>
<sequence length="290" mass="32608">MTGFVFIVCVPNGDFEAKLKSKSHRRVFIKTTGKKRWSSSESIFKNKSSSDDEVIVESSPNRDNYQYVSMEKLVHDILVTYRMEKTAWSHNLDSNFVQMIFTIEAGDKCEEILEILKDHNVGLRYESTISIIPCSLYYQGCEKADETFTVDNQEEKKDVPDTAWTRFVSSVRARLTVAQIVEVLKSEAAVTFDFICLLVIATILCAIGLVENSNVYLLSSMLISPMMGPVMAGTFGSVIRDRMLQRIGVQSELIGLGTATLVGFCYGAIICMCTDKYGEVDWPTNEMISR</sequence>
<dbReference type="PANTHER" id="PTHR20992:SF9">
    <property type="entry name" value="AT15442P-RELATED"/>
    <property type="match status" value="1"/>
</dbReference>
<feature type="transmembrane region" description="Helical" evidence="1">
    <location>
        <begin position="216"/>
        <end position="239"/>
    </location>
</feature>
<protein>
    <submittedName>
        <fullName evidence="3">Uncharacterized protein LOC108558704</fullName>
    </submittedName>
</protein>
<keyword evidence="2" id="KW-1185">Reference proteome</keyword>
<keyword evidence="1" id="KW-0812">Transmembrane</keyword>
<dbReference type="InterPro" id="IPR005240">
    <property type="entry name" value="DUF389"/>
</dbReference>
<evidence type="ECO:0000313" key="3">
    <source>
        <dbReference type="RefSeq" id="XP_017771192.1"/>
    </source>
</evidence>
<dbReference type="PANTHER" id="PTHR20992">
    <property type="entry name" value="AT15442P-RELATED"/>
    <property type="match status" value="1"/>
</dbReference>
<reference evidence="3" key="1">
    <citation type="submission" date="2025-08" db="UniProtKB">
        <authorList>
            <consortium name="RefSeq"/>
        </authorList>
    </citation>
    <scope>IDENTIFICATION</scope>
    <source>
        <tissue evidence="3">Whole Larva</tissue>
    </source>
</reference>
<keyword evidence="1" id="KW-1133">Transmembrane helix</keyword>
<feature type="transmembrane region" description="Helical" evidence="1">
    <location>
        <begin position="251"/>
        <end position="269"/>
    </location>
</feature>